<dbReference type="GO" id="GO:0005200">
    <property type="term" value="F:structural constituent of cytoskeleton"/>
    <property type="evidence" value="ECO:0007669"/>
    <property type="project" value="InterPro"/>
</dbReference>
<keyword evidence="9" id="KW-1185">Reference proteome</keyword>
<dbReference type="Gene3D" id="1.10.287.600">
    <property type="entry name" value="Helix hairpin bin"/>
    <property type="match status" value="1"/>
</dbReference>
<evidence type="ECO:0000313" key="8">
    <source>
        <dbReference type="EnsemblMetazoa" id="MESCA008632-PA"/>
    </source>
</evidence>
<reference evidence="8" key="2">
    <citation type="submission" date="2015-06" db="UniProtKB">
        <authorList>
            <consortium name="EnsemblMetazoa"/>
        </authorList>
    </citation>
    <scope>IDENTIFICATION</scope>
</reference>
<evidence type="ECO:0000313" key="9">
    <source>
        <dbReference type="Proteomes" id="UP000015102"/>
    </source>
</evidence>
<dbReference type="Gene3D" id="3.30.1330.20">
    <property type="entry name" value="Tubulin/FtsZ, C-terminal domain"/>
    <property type="match status" value="1"/>
</dbReference>
<dbReference type="EnsemblMetazoa" id="MESCA008632-RA">
    <property type="protein sequence ID" value="MESCA008632-PA"/>
    <property type="gene ID" value="MESCA008632"/>
</dbReference>
<evidence type="ECO:0000256" key="2">
    <source>
        <dbReference type="ARBA" id="ARBA00022701"/>
    </source>
</evidence>
<proteinExistence type="inferred from homology"/>
<dbReference type="InterPro" id="IPR002452">
    <property type="entry name" value="Alpha_tubulin"/>
</dbReference>
<protein>
    <recommendedName>
        <fullName evidence="7">Tubulin/FtsZ 2-layer sandwich domain-containing protein</fullName>
    </recommendedName>
</protein>
<evidence type="ECO:0000256" key="5">
    <source>
        <dbReference type="ARBA" id="ARBA00023134"/>
    </source>
</evidence>
<evidence type="ECO:0000256" key="6">
    <source>
        <dbReference type="ARBA" id="ARBA00049117"/>
    </source>
</evidence>
<dbReference type="SMART" id="SM00865">
    <property type="entry name" value="Tubulin_C"/>
    <property type="match status" value="1"/>
</dbReference>
<dbReference type="InterPro" id="IPR000217">
    <property type="entry name" value="Tubulin"/>
</dbReference>
<dbReference type="AlphaFoldDB" id="T1GXS7"/>
<dbReference type="GO" id="GO:0005874">
    <property type="term" value="C:microtubule"/>
    <property type="evidence" value="ECO:0007669"/>
    <property type="project" value="UniProtKB-KW"/>
</dbReference>
<keyword evidence="2" id="KW-0493">Microtubule</keyword>
<evidence type="ECO:0000256" key="4">
    <source>
        <dbReference type="ARBA" id="ARBA00022801"/>
    </source>
</evidence>
<name>T1GXS7_MEGSC</name>
<keyword evidence="5" id="KW-0342">GTP-binding</keyword>
<evidence type="ECO:0000259" key="7">
    <source>
        <dbReference type="SMART" id="SM00865"/>
    </source>
</evidence>
<evidence type="ECO:0000256" key="3">
    <source>
        <dbReference type="ARBA" id="ARBA00022741"/>
    </source>
</evidence>
<dbReference type="GO" id="GO:0007017">
    <property type="term" value="P:microtubule-based process"/>
    <property type="evidence" value="ECO:0007669"/>
    <property type="project" value="InterPro"/>
</dbReference>
<dbReference type="InterPro" id="IPR018316">
    <property type="entry name" value="Tubulin/FtsZ_2-layer-sand-dom"/>
</dbReference>
<comment type="similarity">
    <text evidence="1">Belongs to the tubulin family.</text>
</comment>
<comment type="catalytic activity">
    <reaction evidence="6">
        <text>GTP + H2O = GDP + phosphate + H(+)</text>
        <dbReference type="Rhea" id="RHEA:19669"/>
        <dbReference type="ChEBI" id="CHEBI:15377"/>
        <dbReference type="ChEBI" id="CHEBI:15378"/>
        <dbReference type="ChEBI" id="CHEBI:37565"/>
        <dbReference type="ChEBI" id="CHEBI:43474"/>
        <dbReference type="ChEBI" id="CHEBI:58189"/>
    </reaction>
    <physiologicalReaction direction="left-to-right" evidence="6">
        <dbReference type="Rhea" id="RHEA:19670"/>
    </physiologicalReaction>
</comment>
<dbReference type="PRINTS" id="PR01162">
    <property type="entry name" value="ALPHATUBULIN"/>
</dbReference>
<dbReference type="InterPro" id="IPR037103">
    <property type="entry name" value="Tubulin/FtsZ-like_C"/>
</dbReference>
<dbReference type="GO" id="GO:0016787">
    <property type="term" value="F:hydrolase activity"/>
    <property type="evidence" value="ECO:0007669"/>
    <property type="project" value="UniProtKB-KW"/>
</dbReference>
<dbReference type="GO" id="GO:0005525">
    <property type="term" value="F:GTP binding"/>
    <property type="evidence" value="ECO:0007669"/>
    <property type="project" value="UniProtKB-KW"/>
</dbReference>
<keyword evidence="4" id="KW-0378">Hydrolase</keyword>
<organism evidence="8 9">
    <name type="scientific">Megaselia scalaris</name>
    <name type="common">Humpbacked fly</name>
    <name type="synonym">Phora scalaris</name>
    <dbReference type="NCBI Taxonomy" id="36166"/>
    <lineage>
        <taxon>Eukaryota</taxon>
        <taxon>Metazoa</taxon>
        <taxon>Ecdysozoa</taxon>
        <taxon>Arthropoda</taxon>
        <taxon>Hexapoda</taxon>
        <taxon>Insecta</taxon>
        <taxon>Pterygota</taxon>
        <taxon>Neoptera</taxon>
        <taxon>Endopterygota</taxon>
        <taxon>Diptera</taxon>
        <taxon>Brachycera</taxon>
        <taxon>Muscomorpha</taxon>
        <taxon>Platypezoidea</taxon>
        <taxon>Phoridae</taxon>
        <taxon>Megaseliini</taxon>
        <taxon>Megaselia</taxon>
    </lineage>
</organism>
<keyword evidence="3" id="KW-0547">Nucleotide-binding</keyword>
<sequence length="196" mass="21789">MQTNLIPYPRLHFTVLSYAPIVSACRSQLSNYSVREITVGSFEPSNQLVKCSPTDGKYMSCVLLYRGDVSPTDINQSIYDIKSRRGIQFVEWSPTGFKIGVNYMPPTYVPGGDLAPTNKAVCLASNTTAIRRPLCRVIDKFSKLFQRRAFVHHYVGEGLEEATIAEACEDLCSLVGDYTEVNSDAVNDDDQNGEDD</sequence>
<dbReference type="Pfam" id="PF03953">
    <property type="entry name" value="Tubulin_C"/>
    <property type="match status" value="1"/>
</dbReference>
<dbReference type="Proteomes" id="UP000015102">
    <property type="component" value="Unassembled WGS sequence"/>
</dbReference>
<evidence type="ECO:0000256" key="1">
    <source>
        <dbReference type="ARBA" id="ARBA00009636"/>
    </source>
</evidence>
<dbReference type="InterPro" id="IPR023123">
    <property type="entry name" value="Tubulin_C"/>
</dbReference>
<dbReference type="STRING" id="36166.T1GXS7"/>
<dbReference type="HOGENOM" id="CLU_015718_6_0_1"/>
<dbReference type="SUPFAM" id="SSF55307">
    <property type="entry name" value="Tubulin C-terminal domain-like"/>
    <property type="match status" value="1"/>
</dbReference>
<dbReference type="OMA" id="ACEDLCS"/>
<accession>T1GXS7</accession>
<reference evidence="9" key="1">
    <citation type="submission" date="2013-02" db="EMBL/GenBank/DDBJ databases">
        <authorList>
            <person name="Hughes D."/>
        </authorList>
    </citation>
    <scope>NUCLEOTIDE SEQUENCE</scope>
    <source>
        <strain>Durham</strain>
        <strain evidence="9">NC isolate 2 -- Noor lab</strain>
    </source>
</reference>
<dbReference type="EMBL" id="CAQQ02118353">
    <property type="status" value="NOT_ANNOTATED_CDS"/>
    <property type="molecule type" value="Genomic_DNA"/>
</dbReference>
<feature type="domain" description="Tubulin/FtsZ 2-layer sandwich" evidence="7">
    <location>
        <begin position="1"/>
        <end position="139"/>
    </location>
</feature>
<dbReference type="InterPro" id="IPR008280">
    <property type="entry name" value="Tub_FtsZ_C"/>
</dbReference>
<dbReference type="PANTHER" id="PTHR11588">
    <property type="entry name" value="TUBULIN"/>
    <property type="match status" value="1"/>
</dbReference>